<dbReference type="GeneID" id="27721158"/>
<keyword evidence="2" id="KW-1185">Reference proteome</keyword>
<dbReference type="EMBL" id="JOWA01000085">
    <property type="protein sequence ID" value="KEZ45289.1"/>
    <property type="molecule type" value="Genomic_DNA"/>
</dbReference>
<proteinExistence type="predicted"/>
<dbReference type="KEGG" id="sapo:SAPIO_CDS2086"/>
<dbReference type="AlphaFoldDB" id="A0A084GD77"/>
<reference evidence="1 2" key="1">
    <citation type="journal article" date="2014" name="Genome Announc.">
        <title>Draft genome sequence of the pathogenic fungus Scedosporium apiospermum.</title>
        <authorList>
            <person name="Vandeputte P."/>
            <person name="Ghamrawi S."/>
            <person name="Rechenmann M."/>
            <person name="Iltis A."/>
            <person name="Giraud S."/>
            <person name="Fleury M."/>
            <person name="Thornton C."/>
            <person name="Delhaes L."/>
            <person name="Meyer W."/>
            <person name="Papon N."/>
            <person name="Bouchara J.P."/>
        </authorList>
    </citation>
    <scope>NUCLEOTIDE SEQUENCE [LARGE SCALE GENOMIC DNA]</scope>
    <source>
        <strain evidence="1 2">IHEM 14462</strain>
    </source>
</reference>
<name>A0A084GD77_PSEDA</name>
<comment type="caution">
    <text evidence="1">The sequence shown here is derived from an EMBL/GenBank/DDBJ whole genome shotgun (WGS) entry which is preliminary data.</text>
</comment>
<gene>
    <name evidence="1" type="ORF">SAPIO_CDS2086</name>
</gene>
<protein>
    <submittedName>
        <fullName evidence="1">Uncharacterized protein</fullName>
    </submittedName>
</protein>
<dbReference type="Proteomes" id="UP000028545">
    <property type="component" value="Unassembled WGS sequence"/>
</dbReference>
<accession>A0A084GD77</accession>
<evidence type="ECO:0000313" key="1">
    <source>
        <dbReference type="EMBL" id="KEZ45289.1"/>
    </source>
</evidence>
<dbReference type="RefSeq" id="XP_016645088.1">
    <property type="nucleotide sequence ID" value="XM_016785210.1"/>
</dbReference>
<evidence type="ECO:0000313" key="2">
    <source>
        <dbReference type="Proteomes" id="UP000028545"/>
    </source>
</evidence>
<dbReference type="HOGENOM" id="CLU_1918294_0_0_1"/>
<dbReference type="VEuPathDB" id="FungiDB:SAPIO_CDS2086"/>
<organism evidence="1 2">
    <name type="scientific">Pseudallescheria apiosperma</name>
    <name type="common">Scedosporium apiospermum</name>
    <dbReference type="NCBI Taxonomy" id="563466"/>
    <lineage>
        <taxon>Eukaryota</taxon>
        <taxon>Fungi</taxon>
        <taxon>Dikarya</taxon>
        <taxon>Ascomycota</taxon>
        <taxon>Pezizomycotina</taxon>
        <taxon>Sordariomycetes</taxon>
        <taxon>Hypocreomycetidae</taxon>
        <taxon>Microascales</taxon>
        <taxon>Microascaceae</taxon>
        <taxon>Scedosporium</taxon>
    </lineage>
</organism>
<sequence>MTPRYTNPYHLLREIHRATGEMSSIQDTHAHRFSDIGESEAGQKGDILYTMGLATRLGMIVLGYSAIDGGDDKLLALVSEGTRDDPHWSPWGADGNNESEWEDKMEFVGSVSHALEQALLKSVSTPGTMNGN</sequence>